<comment type="cofactor">
    <cofactor evidence="2">
        <name>FAD</name>
        <dbReference type="ChEBI" id="CHEBI:57692"/>
    </cofactor>
</comment>
<dbReference type="Gene3D" id="1.25.40.80">
    <property type="match status" value="1"/>
</dbReference>
<evidence type="ECO:0000259" key="6">
    <source>
        <dbReference type="PROSITE" id="PS51645"/>
    </source>
</evidence>
<protein>
    <submittedName>
        <fullName evidence="7">FAD-binding domain-containing protein</fullName>
    </submittedName>
</protein>
<dbReference type="InterPro" id="IPR036134">
    <property type="entry name" value="Crypto/Photolyase_FAD-like_sf"/>
</dbReference>
<dbReference type="Gene3D" id="3.40.50.620">
    <property type="entry name" value="HUPs"/>
    <property type="match status" value="1"/>
</dbReference>
<feature type="domain" description="Photolyase/cryptochrome alpha/beta" evidence="6">
    <location>
        <begin position="1"/>
        <end position="130"/>
    </location>
</feature>
<dbReference type="PANTHER" id="PTHR11455:SF9">
    <property type="entry name" value="CRYPTOCHROME CIRCADIAN CLOCK 5 ISOFORM X1"/>
    <property type="match status" value="1"/>
</dbReference>
<dbReference type="Gene3D" id="1.10.579.10">
    <property type="entry name" value="DNA Cyclobutane Dipyrimidine Photolyase, subunit A, domain 3"/>
    <property type="match status" value="1"/>
</dbReference>
<evidence type="ECO:0000256" key="3">
    <source>
        <dbReference type="ARBA" id="ARBA00022630"/>
    </source>
</evidence>
<feature type="region of interest" description="Disordered" evidence="5">
    <location>
        <begin position="480"/>
        <end position="504"/>
    </location>
</feature>
<evidence type="ECO:0000313" key="7">
    <source>
        <dbReference type="EMBL" id="WGV17254.1"/>
    </source>
</evidence>
<keyword evidence="4" id="KW-0274">FAD</keyword>
<evidence type="ECO:0000256" key="5">
    <source>
        <dbReference type="SAM" id="MobiDB-lite"/>
    </source>
</evidence>
<accession>A0ABY8Q986</accession>
<dbReference type="Pfam" id="PF03441">
    <property type="entry name" value="FAD_binding_7"/>
    <property type="match status" value="1"/>
</dbReference>
<evidence type="ECO:0000256" key="1">
    <source>
        <dbReference type="ARBA" id="ARBA00001932"/>
    </source>
</evidence>
<feature type="compositionally biased region" description="Basic and acidic residues" evidence="5">
    <location>
        <begin position="480"/>
        <end position="489"/>
    </location>
</feature>
<organism evidence="7 8">
    <name type="scientific">Fuscovulum ytuae</name>
    <dbReference type="NCBI Taxonomy" id="3042299"/>
    <lineage>
        <taxon>Bacteria</taxon>
        <taxon>Pseudomonadati</taxon>
        <taxon>Pseudomonadota</taxon>
        <taxon>Alphaproteobacteria</taxon>
        <taxon>Rhodobacterales</taxon>
        <taxon>Paracoccaceae</taxon>
        <taxon>Fuscovulum</taxon>
    </lineage>
</organism>
<reference evidence="7 8" key="1">
    <citation type="submission" date="2023-04" db="EMBL/GenBank/DDBJ databases">
        <title>YMD61, complete Genome.</title>
        <authorList>
            <person name="Zhang J."/>
        </authorList>
    </citation>
    <scope>NUCLEOTIDE SEQUENCE [LARGE SCALE GENOMIC DNA]</scope>
    <source>
        <strain evidence="7 8">YMD61</strain>
    </source>
</reference>
<dbReference type="RefSeq" id="WP_281468377.1">
    <property type="nucleotide sequence ID" value="NZ_CP124535.1"/>
</dbReference>
<name>A0ABY8Q986_9RHOB</name>
<sequence>MNVLIWFKRDLRIHDHPALARAAELGAVLPLYIVEPEYWQLPDTSARHWAFTAEALADLRSSLGALGAPLILRVGDAVSVLDRLCRQHHIARILSHEETGNLWTYGRDRRVAAWARTAGVIWDELPQQGVIRRLASRNGWAGRRDAFTAAPQVAAPAALRAVAGVEPGAIPSARALRLPDDPCAHRQAGGRGHGLALLDSFLAHRGEPYRAAMSSPLTGERACSRLSAHLALGALSSREVVQAAAARAAERPGGRWPGALASFQSRMAWRDHFIQKLESEPQIEIRALHRAADRLRPLTPDPVRLHAWEAGETGLPFLDACMRYLRATGWLNFRMRSMVMAVASYHLWLDWRATGAVLARRFTDYEPGIHWPQVQMQAGVTGINTIRIYNPVKQGHDQDPTGAFTRRWVPELAAVPDPFLQEPWKWPGARAVLGRLYPEPIVDVTAAARAARDACWGLRKERTYREEVAEVIERHASRADPRFVNDRSPRPKRRTDAAQMSLDL</sequence>
<dbReference type="InterPro" id="IPR036155">
    <property type="entry name" value="Crypto/Photolyase_N_sf"/>
</dbReference>
<dbReference type="SUPFAM" id="SSF48173">
    <property type="entry name" value="Cryptochrome/photolyase FAD-binding domain"/>
    <property type="match status" value="1"/>
</dbReference>
<proteinExistence type="predicted"/>
<evidence type="ECO:0000256" key="2">
    <source>
        <dbReference type="ARBA" id="ARBA00001974"/>
    </source>
</evidence>
<evidence type="ECO:0000256" key="4">
    <source>
        <dbReference type="ARBA" id="ARBA00022827"/>
    </source>
</evidence>
<dbReference type="InterPro" id="IPR014729">
    <property type="entry name" value="Rossmann-like_a/b/a_fold"/>
</dbReference>
<comment type="cofactor">
    <cofactor evidence="1">
        <name>(6R)-5,10-methylene-5,6,7,8-tetrahydrofolate</name>
        <dbReference type="ChEBI" id="CHEBI:15636"/>
    </cofactor>
</comment>
<dbReference type="SUPFAM" id="SSF52425">
    <property type="entry name" value="Cryptochrome/photolyase, N-terminal domain"/>
    <property type="match status" value="1"/>
</dbReference>
<keyword evidence="3" id="KW-0285">Flavoprotein</keyword>
<dbReference type="PANTHER" id="PTHR11455">
    <property type="entry name" value="CRYPTOCHROME"/>
    <property type="match status" value="1"/>
</dbReference>
<dbReference type="InterPro" id="IPR005101">
    <property type="entry name" value="Cryptochr/Photolyase_FAD-bd"/>
</dbReference>
<evidence type="ECO:0000313" key="8">
    <source>
        <dbReference type="Proteomes" id="UP001230978"/>
    </source>
</evidence>
<dbReference type="InterPro" id="IPR006050">
    <property type="entry name" value="DNA_photolyase_N"/>
</dbReference>
<gene>
    <name evidence="7" type="ORF">QF092_05460</name>
</gene>
<keyword evidence="8" id="KW-1185">Reference proteome</keyword>
<dbReference type="EMBL" id="CP124535">
    <property type="protein sequence ID" value="WGV17254.1"/>
    <property type="molecule type" value="Genomic_DNA"/>
</dbReference>
<dbReference type="Pfam" id="PF00875">
    <property type="entry name" value="DNA_photolyase"/>
    <property type="match status" value="1"/>
</dbReference>
<dbReference type="PROSITE" id="PS51645">
    <property type="entry name" value="PHR_CRY_ALPHA_BETA"/>
    <property type="match status" value="1"/>
</dbReference>
<dbReference type="InterPro" id="IPR002081">
    <property type="entry name" value="Cryptochrome/DNA_photolyase_1"/>
</dbReference>
<dbReference type="Proteomes" id="UP001230978">
    <property type="component" value="Chromosome"/>
</dbReference>